<dbReference type="Proteomes" id="UP001175147">
    <property type="component" value="Unassembled WGS sequence"/>
</dbReference>
<dbReference type="RefSeq" id="WP_304385828.1">
    <property type="nucleotide sequence ID" value="NZ_JAUPBL010000085.1"/>
</dbReference>
<dbReference type="InterPro" id="IPR004843">
    <property type="entry name" value="Calcineurin-like_PHP"/>
</dbReference>
<dbReference type="Gene3D" id="3.60.21.10">
    <property type="match status" value="1"/>
</dbReference>
<name>A0ABT8Z050_9SPIR</name>
<organism evidence="2 3">
    <name type="scientific">Brachyspira innocens</name>
    <dbReference type="NCBI Taxonomy" id="13264"/>
    <lineage>
        <taxon>Bacteria</taxon>
        <taxon>Pseudomonadati</taxon>
        <taxon>Spirochaetota</taxon>
        <taxon>Spirochaetia</taxon>
        <taxon>Brachyspirales</taxon>
        <taxon>Brachyspiraceae</taxon>
        <taxon>Brachyspira</taxon>
    </lineage>
</organism>
<keyword evidence="3" id="KW-1185">Reference proteome</keyword>
<gene>
    <name evidence="2" type="ORF">Q5M86_08640</name>
</gene>
<evidence type="ECO:0000313" key="3">
    <source>
        <dbReference type="Proteomes" id="UP001175147"/>
    </source>
</evidence>
<reference evidence="2" key="1">
    <citation type="submission" date="2023-07" db="EMBL/GenBank/DDBJ databases">
        <title>Mucosal microbiota of week-old chicken and adult hens.</title>
        <authorList>
            <person name="Volf J."/>
            <person name="Karasova D."/>
            <person name="Crhanova M."/>
            <person name="Faldynova M."/>
            <person name="Prikrylova H."/>
            <person name="Zeman M."/>
            <person name="Babak V."/>
            <person name="Rajova J."/>
            <person name="Rychlik I."/>
        </authorList>
    </citation>
    <scope>NUCLEOTIDE SEQUENCE</scope>
    <source>
        <strain evidence="2">ET902</strain>
    </source>
</reference>
<proteinExistence type="predicted"/>
<dbReference type="SUPFAM" id="SSF56300">
    <property type="entry name" value="Metallo-dependent phosphatases"/>
    <property type="match status" value="1"/>
</dbReference>
<evidence type="ECO:0000313" key="2">
    <source>
        <dbReference type="EMBL" id="MDO7020838.1"/>
    </source>
</evidence>
<comment type="caution">
    <text evidence="2">The sequence shown here is derived from an EMBL/GenBank/DDBJ whole genome shotgun (WGS) entry which is preliminary data.</text>
</comment>
<feature type="domain" description="Calcineurin-like phosphoesterase" evidence="1">
    <location>
        <begin position="1"/>
        <end position="165"/>
    </location>
</feature>
<dbReference type="EMBL" id="JAUPBM010000108">
    <property type="protein sequence ID" value="MDO7020838.1"/>
    <property type="molecule type" value="Genomic_DNA"/>
</dbReference>
<protein>
    <submittedName>
        <fullName evidence="2">Metallophosphoesterase</fullName>
    </submittedName>
</protein>
<evidence type="ECO:0000259" key="1">
    <source>
        <dbReference type="Pfam" id="PF00149"/>
    </source>
</evidence>
<dbReference type="InterPro" id="IPR029052">
    <property type="entry name" value="Metallo-depent_PP-like"/>
</dbReference>
<dbReference type="Pfam" id="PF00149">
    <property type="entry name" value="Metallophos"/>
    <property type="match status" value="1"/>
</dbReference>
<sequence length="231" mass="26984">MKIAVIGDLHGKDCWKKLLEGRFSEFDKIIFMGDYSDDSWVRFNDEDIINNLKDVIEFKKNHNDNVELLIGNHDFQYIVGYPTASRYRESYAKEMNEIFNSNVNIFKPIHIENNYIFTHAGITNGWIDYIKNKYNIDNIDIDNIESVVNIVYKNDKDDCNIASFRRGGLSKFAGILWADTEDLFDDSWVGYNQVVGHNRVKPYSIIKKDNAVIYMSDHFDSEQKKLLVLDI</sequence>
<accession>A0ABT8Z050</accession>